<dbReference type="NCBIfam" id="TIGR03170">
    <property type="entry name" value="flgA_cterm"/>
    <property type="match status" value="1"/>
</dbReference>
<dbReference type="CDD" id="cd11614">
    <property type="entry name" value="SAF_CpaB_FlgA_like"/>
    <property type="match status" value="1"/>
</dbReference>
<accession>A0A0R3KLZ0</accession>
<dbReference type="GO" id="GO:0042597">
    <property type="term" value="C:periplasmic space"/>
    <property type="evidence" value="ECO:0007669"/>
    <property type="project" value="UniProtKB-SubCell"/>
</dbReference>
<name>A0A0R3KLZ0_9BRAD</name>
<dbReference type="PANTHER" id="PTHR36307">
    <property type="entry name" value="FLAGELLA BASAL BODY P-RING FORMATION PROTEIN FLGA"/>
    <property type="match status" value="1"/>
</dbReference>
<evidence type="ECO:0000256" key="3">
    <source>
        <dbReference type="ARBA" id="ARBA00022764"/>
    </source>
</evidence>
<keyword evidence="2 4" id="KW-0732">Signal</keyword>
<dbReference type="STRING" id="280332.CQ12_32865"/>
<evidence type="ECO:0000256" key="4">
    <source>
        <dbReference type="SAM" id="SignalP"/>
    </source>
</evidence>
<dbReference type="SMART" id="SM00858">
    <property type="entry name" value="SAF"/>
    <property type="match status" value="1"/>
</dbReference>
<organism evidence="6 7">
    <name type="scientific">Bradyrhizobium jicamae</name>
    <dbReference type="NCBI Taxonomy" id="280332"/>
    <lineage>
        <taxon>Bacteria</taxon>
        <taxon>Pseudomonadati</taxon>
        <taxon>Pseudomonadota</taxon>
        <taxon>Alphaproteobacteria</taxon>
        <taxon>Hyphomicrobiales</taxon>
        <taxon>Nitrobacteraceae</taxon>
        <taxon>Bradyrhizobium</taxon>
    </lineage>
</organism>
<dbReference type="InterPro" id="IPR013974">
    <property type="entry name" value="SAF"/>
</dbReference>
<dbReference type="AlphaFoldDB" id="A0A0R3KLZ0"/>
<keyword evidence="7" id="KW-1185">Reference proteome</keyword>
<dbReference type="EMBL" id="LLXZ01000217">
    <property type="protein sequence ID" value="KRQ94428.1"/>
    <property type="molecule type" value="Genomic_DNA"/>
</dbReference>
<evidence type="ECO:0000313" key="6">
    <source>
        <dbReference type="EMBL" id="KRQ94428.1"/>
    </source>
</evidence>
<evidence type="ECO:0000256" key="1">
    <source>
        <dbReference type="ARBA" id="ARBA00004418"/>
    </source>
</evidence>
<dbReference type="Pfam" id="PF13144">
    <property type="entry name" value="ChapFlgA"/>
    <property type="match status" value="1"/>
</dbReference>
<proteinExistence type="predicted"/>
<feature type="signal peptide" evidence="4">
    <location>
        <begin position="1"/>
        <end position="22"/>
    </location>
</feature>
<keyword evidence="3" id="KW-0574">Periplasm</keyword>
<dbReference type="GO" id="GO:0044780">
    <property type="term" value="P:bacterial-type flagellum assembly"/>
    <property type="evidence" value="ECO:0007669"/>
    <property type="project" value="InterPro"/>
</dbReference>
<dbReference type="InterPro" id="IPR039246">
    <property type="entry name" value="Flagellar_FlgA"/>
</dbReference>
<dbReference type="Gene3D" id="2.30.30.760">
    <property type="match status" value="1"/>
</dbReference>
<evidence type="ECO:0000259" key="5">
    <source>
        <dbReference type="SMART" id="SM00858"/>
    </source>
</evidence>
<feature type="chain" id="PRO_5006442207" evidence="4">
    <location>
        <begin position="23"/>
        <end position="364"/>
    </location>
</feature>
<protein>
    <submittedName>
        <fullName evidence="6">Flagellar biosynthesis protein FlgA</fullName>
    </submittedName>
</protein>
<keyword evidence="6" id="KW-0966">Cell projection</keyword>
<comment type="caution">
    <text evidence="6">The sequence shown here is derived from an EMBL/GenBank/DDBJ whole genome shotgun (WGS) entry which is preliminary data.</text>
</comment>
<dbReference type="Gene3D" id="3.90.1210.10">
    <property type="entry name" value="Antifreeze-like/N-acetylneuraminic acid synthase C-terminal domain"/>
    <property type="match status" value="1"/>
</dbReference>
<keyword evidence="6" id="KW-0969">Cilium</keyword>
<evidence type="ECO:0000313" key="7">
    <source>
        <dbReference type="Proteomes" id="UP000050863"/>
    </source>
</evidence>
<gene>
    <name evidence="6" type="primary">flgA</name>
    <name evidence="6" type="ORF">CQ12_32865</name>
</gene>
<dbReference type="OrthoDB" id="5323072at2"/>
<comment type="subcellular location">
    <subcellularLocation>
        <location evidence="1">Periplasm</location>
    </subcellularLocation>
</comment>
<sequence>MIVRPLLLAAALIAASSATAVAQTQDALANRNAIAAPMLRANVQVSGDLVRIGDVIDNAGSAGQIAIYRAPDLGTTGSLPVAQVLNTLRAHHVIGVDTRDLKEVSVTRLARTLEARDIELQVARALERRNGLGDAANLALTFDRDPGDVRLDSGFSGSPQPTIVRYDNRNGRFDVTFEIANENGAAPVKLRFTGTAIETVEAAVLTRNVERNEILKSSDVVIERRPKAEVGTDAAARERAVGMQARRQLRAAQAIKTADLAKPDLVQRDQNVTLIYETTGIYLTMRGKALDNGTEGDVVSVMNLQSKRTVSGTVIGRGQVSITPVSITPAAARPAQTSDATSSLSPAAPIAVATVSSPAASKAE</sequence>
<dbReference type="Proteomes" id="UP000050863">
    <property type="component" value="Unassembled WGS sequence"/>
</dbReference>
<reference evidence="6 7" key="1">
    <citation type="submission" date="2014-03" db="EMBL/GenBank/DDBJ databases">
        <title>Bradyrhizobium valentinum sp. nov., isolated from effective nodules of Lupinus mariae-josephae, a lupine endemic of basic-lime soils in Eastern Spain.</title>
        <authorList>
            <person name="Duran D."/>
            <person name="Rey L."/>
            <person name="Navarro A."/>
            <person name="Busquets A."/>
            <person name="Imperial J."/>
            <person name="Ruiz-Argueso T."/>
        </authorList>
    </citation>
    <scope>NUCLEOTIDE SEQUENCE [LARGE SCALE GENOMIC DNA]</scope>
    <source>
        <strain evidence="6 7">PAC68</strain>
    </source>
</reference>
<keyword evidence="6" id="KW-0282">Flagellum</keyword>
<dbReference type="RefSeq" id="WP_057840376.1">
    <property type="nucleotide sequence ID" value="NZ_LLXZ01000217.1"/>
</dbReference>
<dbReference type="PANTHER" id="PTHR36307:SF1">
    <property type="entry name" value="FLAGELLA BASAL BODY P-RING FORMATION PROTEIN FLGA"/>
    <property type="match status" value="1"/>
</dbReference>
<evidence type="ECO:0000256" key="2">
    <source>
        <dbReference type="ARBA" id="ARBA00022729"/>
    </source>
</evidence>
<dbReference type="InterPro" id="IPR017585">
    <property type="entry name" value="SAF_FlgA"/>
</dbReference>
<feature type="domain" description="SAF" evidence="5">
    <location>
        <begin position="200"/>
        <end position="261"/>
    </location>
</feature>